<feature type="domain" description="Acyltransferase 3" evidence="2">
    <location>
        <begin position="13"/>
        <end position="320"/>
    </location>
</feature>
<evidence type="ECO:0000313" key="4">
    <source>
        <dbReference type="Proteomes" id="UP000525623"/>
    </source>
</evidence>
<gene>
    <name evidence="3" type="ORF">HLH29_09595</name>
</gene>
<feature type="transmembrane region" description="Helical" evidence="1">
    <location>
        <begin position="302"/>
        <end position="323"/>
    </location>
</feature>
<proteinExistence type="predicted"/>
<dbReference type="AlphaFoldDB" id="A0A7W4JDU3"/>
<evidence type="ECO:0000259" key="2">
    <source>
        <dbReference type="Pfam" id="PF01757"/>
    </source>
</evidence>
<dbReference type="RefSeq" id="WP_182966132.1">
    <property type="nucleotide sequence ID" value="NZ_BAABGC010000015.1"/>
</dbReference>
<sequence>MQSSIRQGRRVILSLQYLRALAAVGVVLFHQFQNVSPIFILGKYGVGLFFIISGIIMVSLTEGRAIKPLNFFIDRLTRVAPMYWIATFITFILGCVGIYSPSIYSHGIGHFILSCLFIPSLNEHGNMMPTLFIGWTLNYEMFFYFVFGALLLIQGRYRLIVLAMIFLSLALCGVIFPQAPNLVHFYTSPYLLEFLAGCCLGAIFGLDLMKLRAWPTVALIAAVIIAMAGLGFVFPLLWTGAATVLLVATFMWAERRGYVPSFPLALMLGNASYSIYLFQQIAFDATQTALRLLRYRPGLHTIPTRCVAVLLAILTGIAVYRFIETPLTKTIRRALDVSRGASNSSSKTAATARI</sequence>
<reference evidence="3 4" key="1">
    <citation type="submission" date="2020-04" db="EMBL/GenBank/DDBJ databases">
        <title>Description of novel Gluconacetobacter.</title>
        <authorList>
            <person name="Sombolestani A."/>
        </authorList>
    </citation>
    <scope>NUCLEOTIDE SEQUENCE [LARGE SCALE GENOMIC DNA]</scope>
    <source>
        <strain evidence="3 4">LMG 27725</strain>
    </source>
</reference>
<feature type="transmembrane region" description="Helical" evidence="1">
    <location>
        <begin position="38"/>
        <end position="60"/>
    </location>
</feature>
<dbReference type="PANTHER" id="PTHR23028:SF131">
    <property type="entry name" value="BLR2367 PROTEIN"/>
    <property type="match status" value="1"/>
</dbReference>
<keyword evidence="4" id="KW-1185">Reference proteome</keyword>
<dbReference type="InterPro" id="IPR002656">
    <property type="entry name" value="Acyl_transf_3_dom"/>
</dbReference>
<dbReference type="GO" id="GO:0016747">
    <property type="term" value="F:acyltransferase activity, transferring groups other than amino-acyl groups"/>
    <property type="evidence" value="ECO:0007669"/>
    <property type="project" value="InterPro"/>
</dbReference>
<comment type="caution">
    <text evidence="3">The sequence shown here is derived from an EMBL/GenBank/DDBJ whole genome shotgun (WGS) entry which is preliminary data.</text>
</comment>
<feature type="transmembrane region" description="Helical" evidence="1">
    <location>
        <begin position="81"/>
        <end position="99"/>
    </location>
</feature>
<dbReference type="EMBL" id="JABEQL010000010">
    <property type="protein sequence ID" value="MBB2179423.1"/>
    <property type="molecule type" value="Genomic_DNA"/>
</dbReference>
<dbReference type="GO" id="GO:0000271">
    <property type="term" value="P:polysaccharide biosynthetic process"/>
    <property type="evidence" value="ECO:0007669"/>
    <property type="project" value="TreeGrafter"/>
</dbReference>
<accession>A0A7W4JDU3</accession>
<keyword evidence="1" id="KW-0812">Transmembrane</keyword>
<name>A0A7W4JDU3_9PROT</name>
<keyword evidence="3" id="KW-0808">Transferase</keyword>
<keyword evidence="1" id="KW-0472">Membrane</keyword>
<evidence type="ECO:0000256" key="1">
    <source>
        <dbReference type="SAM" id="Phobius"/>
    </source>
</evidence>
<keyword evidence="3" id="KW-0012">Acyltransferase</keyword>
<keyword evidence="1" id="KW-1133">Transmembrane helix</keyword>
<feature type="transmembrane region" description="Helical" evidence="1">
    <location>
        <begin position="132"/>
        <end position="152"/>
    </location>
</feature>
<feature type="transmembrane region" description="Helical" evidence="1">
    <location>
        <begin position="159"/>
        <end position="179"/>
    </location>
</feature>
<feature type="transmembrane region" description="Helical" evidence="1">
    <location>
        <begin position="265"/>
        <end position="282"/>
    </location>
</feature>
<dbReference type="InterPro" id="IPR050879">
    <property type="entry name" value="Acyltransferase_3"/>
</dbReference>
<protein>
    <submittedName>
        <fullName evidence="3">Acyltransferase</fullName>
    </submittedName>
</protein>
<dbReference type="Proteomes" id="UP000525623">
    <property type="component" value="Unassembled WGS sequence"/>
</dbReference>
<dbReference type="PANTHER" id="PTHR23028">
    <property type="entry name" value="ACETYLTRANSFERASE"/>
    <property type="match status" value="1"/>
</dbReference>
<feature type="transmembrane region" description="Helical" evidence="1">
    <location>
        <begin position="213"/>
        <end position="230"/>
    </location>
</feature>
<feature type="transmembrane region" description="Helical" evidence="1">
    <location>
        <begin position="12"/>
        <end position="32"/>
    </location>
</feature>
<dbReference type="Pfam" id="PF01757">
    <property type="entry name" value="Acyl_transf_3"/>
    <property type="match status" value="1"/>
</dbReference>
<organism evidence="3 4">
    <name type="scientific">Gluconacetobacter tumulicola</name>
    <dbReference type="NCBI Taxonomy" id="1017177"/>
    <lineage>
        <taxon>Bacteria</taxon>
        <taxon>Pseudomonadati</taxon>
        <taxon>Pseudomonadota</taxon>
        <taxon>Alphaproteobacteria</taxon>
        <taxon>Acetobacterales</taxon>
        <taxon>Acetobacteraceae</taxon>
        <taxon>Gluconacetobacter</taxon>
    </lineage>
</organism>
<evidence type="ECO:0000313" key="3">
    <source>
        <dbReference type="EMBL" id="MBB2179423.1"/>
    </source>
</evidence>
<dbReference type="GO" id="GO:0016020">
    <property type="term" value="C:membrane"/>
    <property type="evidence" value="ECO:0007669"/>
    <property type="project" value="TreeGrafter"/>
</dbReference>